<name>A0A5N5X574_9EURO</name>
<evidence type="ECO:0000313" key="1">
    <source>
        <dbReference type="EMBL" id="KAB8075901.1"/>
    </source>
</evidence>
<sequence>MSRYGCPFLSENRLGDVHTSIYDVCSRLDQWMREMPHSDSEIPRNGTAIAQDRLADDSLRSSIAAFSARWLPIVSMNPQPELHYQSMIHALWRHARRDMLRVINRPSYRSMLTLFLFALTPIPAGISQEEELDGVSGQACIHAGLQQIQMLRARQRSLQFNGTNVSQPVKAKVISTIPDTIGATDFLDAENIAYWAALTFDTSASLTLNCRSLLSSGLFGFEAELPWRLARASATSFQTDMQNWPAHWAYDMTEERANQIIASASAWKLLTWKLTALVKEALRDGHDGPEVSRAFTLVVEAIQQFNTIFRGPLESCQLRMPFLGQQAKFRWYSLMLHYHLSILLLVNVVEATDRLDLLDDFEGACSVAVNAVVNALVFSLQNTITLSVKIESGSPGTASVKETSATVPLISLDPYQHHIVVAVQLVQRAIDRDLALGKLSQPDHAGLCSTLEKALDHLPQSSKSVKAARDAFRSKGSEVSIGRYPNPYSVLQGQYVE</sequence>
<proteinExistence type="predicted"/>
<dbReference type="EMBL" id="ML732188">
    <property type="protein sequence ID" value="KAB8075901.1"/>
    <property type="molecule type" value="Genomic_DNA"/>
</dbReference>
<dbReference type="Proteomes" id="UP000326565">
    <property type="component" value="Unassembled WGS sequence"/>
</dbReference>
<evidence type="ECO:0000313" key="2">
    <source>
        <dbReference type="Proteomes" id="UP000326565"/>
    </source>
</evidence>
<organism evidence="1 2">
    <name type="scientific">Aspergillus leporis</name>
    <dbReference type="NCBI Taxonomy" id="41062"/>
    <lineage>
        <taxon>Eukaryota</taxon>
        <taxon>Fungi</taxon>
        <taxon>Dikarya</taxon>
        <taxon>Ascomycota</taxon>
        <taxon>Pezizomycotina</taxon>
        <taxon>Eurotiomycetes</taxon>
        <taxon>Eurotiomycetidae</taxon>
        <taxon>Eurotiales</taxon>
        <taxon>Aspergillaceae</taxon>
        <taxon>Aspergillus</taxon>
        <taxon>Aspergillus subgen. Circumdati</taxon>
    </lineage>
</organism>
<reference evidence="1 2" key="1">
    <citation type="submission" date="2019-04" db="EMBL/GenBank/DDBJ databases">
        <title>Friends and foes A comparative genomics study of 23 Aspergillus species from section Flavi.</title>
        <authorList>
            <consortium name="DOE Joint Genome Institute"/>
            <person name="Kjaerbolling I."/>
            <person name="Vesth T."/>
            <person name="Frisvad J.C."/>
            <person name="Nybo J.L."/>
            <person name="Theobald S."/>
            <person name="Kildgaard S."/>
            <person name="Isbrandt T."/>
            <person name="Kuo A."/>
            <person name="Sato A."/>
            <person name="Lyhne E.K."/>
            <person name="Kogle M.E."/>
            <person name="Wiebenga A."/>
            <person name="Kun R.S."/>
            <person name="Lubbers R.J."/>
            <person name="Makela M.R."/>
            <person name="Barry K."/>
            <person name="Chovatia M."/>
            <person name="Clum A."/>
            <person name="Daum C."/>
            <person name="Haridas S."/>
            <person name="He G."/>
            <person name="LaButti K."/>
            <person name="Lipzen A."/>
            <person name="Mondo S."/>
            <person name="Riley R."/>
            <person name="Salamov A."/>
            <person name="Simmons B.A."/>
            <person name="Magnuson J.K."/>
            <person name="Henrissat B."/>
            <person name="Mortensen U.H."/>
            <person name="Larsen T.O."/>
            <person name="Devries R.P."/>
            <person name="Grigoriev I.V."/>
            <person name="Machida M."/>
            <person name="Baker S.E."/>
            <person name="Andersen M.R."/>
        </authorList>
    </citation>
    <scope>NUCLEOTIDE SEQUENCE [LARGE SCALE GENOMIC DNA]</scope>
    <source>
        <strain evidence="1 2">CBS 151.66</strain>
    </source>
</reference>
<dbReference type="OrthoDB" id="5958943at2759"/>
<gene>
    <name evidence="1" type="ORF">BDV29DRAFT_189898</name>
</gene>
<keyword evidence="2" id="KW-1185">Reference proteome</keyword>
<accession>A0A5N5X574</accession>
<protein>
    <recommendedName>
        <fullName evidence="3">Transcription factor domain-containing protein</fullName>
    </recommendedName>
</protein>
<dbReference type="AlphaFoldDB" id="A0A5N5X574"/>
<evidence type="ECO:0008006" key="3">
    <source>
        <dbReference type="Google" id="ProtNLM"/>
    </source>
</evidence>